<evidence type="ECO:0000256" key="1">
    <source>
        <dbReference type="ARBA" id="ARBA00023015"/>
    </source>
</evidence>
<evidence type="ECO:0000259" key="4">
    <source>
        <dbReference type="PROSITE" id="PS01124"/>
    </source>
</evidence>
<dbReference type="Proteomes" id="UP001302429">
    <property type="component" value="Chromosome"/>
</dbReference>
<dbReference type="InterPro" id="IPR050204">
    <property type="entry name" value="AraC_XylS_family_regulators"/>
</dbReference>
<dbReference type="PROSITE" id="PS00041">
    <property type="entry name" value="HTH_ARAC_FAMILY_1"/>
    <property type="match status" value="1"/>
</dbReference>
<evidence type="ECO:0000256" key="3">
    <source>
        <dbReference type="ARBA" id="ARBA00023163"/>
    </source>
</evidence>
<dbReference type="InterPro" id="IPR009057">
    <property type="entry name" value="Homeodomain-like_sf"/>
</dbReference>
<evidence type="ECO:0000256" key="2">
    <source>
        <dbReference type="ARBA" id="ARBA00023125"/>
    </source>
</evidence>
<dbReference type="InterPro" id="IPR018062">
    <property type="entry name" value="HTH_AraC-typ_CS"/>
</dbReference>
<dbReference type="InterPro" id="IPR018060">
    <property type="entry name" value="HTH_AraC"/>
</dbReference>
<dbReference type="SUPFAM" id="SSF46689">
    <property type="entry name" value="Homeodomain-like"/>
    <property type="match status" value="1"/>
</dbReference>
<gene>
    <name evidence="5" type="ORF">RB602_02260</name>
</gene>
<dbReference type="KEGG" id="acoa:RB602_02260"/>
<dbReference type="EMBL" id="CP136594">
    <property type="protein sequence ID" value="WOE75559.1"/>
    <property type="molecule type" value="Genomic_DNA"/>
</dbReference>
<accession>A0AA97I0B8</accession>
<keyword evidence="1" id="KW-0805">Transcription regulation</keyword>
<dbReference type="PANTHER" id="PTHR46796:SF6">
    <property type="entry name" value="ARAC SUBFAMILY"/>
    <property type="match status" value="1"/>
</dbReference>
<dbReference type="GO" id="GO:0003700">
    <property type="term" value="F:DNA-binding transcription factor activity"/>
    <property type="evidence" value="ECO:0007669"/>
    <property type="project" value="InterPro"/>
</dbReference>
<keyword evidence="2" id="KW-0238">DNA-binding</keyword>
<name>A0AA97I0B8_9SPHN</name>
<dbReference type="RefSeq" id="WP_317082580.1">
    <property type="nucleotide sequence ID" value="NZ_CP136594.1"/>
</dbReference>
<dbReference type="PANTHER" id="PTHR46796">
    <property type="entry name" value="HTH-TYPE TRANSCRIPTIONAL ACTIVATOR RHAS-RELATED"/>
    <property type="match status" value="1"/>
</dbReference>
<reference evidence="5 6" key="1">
    <citation type="submission" date="2023-10" db="EMBL/GenBank/DDBJ databases">
        <title>Complete genome sequence of a Sphingomonadaceae bacterium.</title>
        <authorList>
            <person name="Yan C."/>
        </authorList>
    </citation>
    <scope>NUCLEOTIDE SEQUENCE [LARGE SCALE GENOMIC DNA]</scope>
    <source>
        <strain evidence="5 6">SCSIO 66989</strain>
    </source>
</reference>
<evidence type="ECO:0000313" key="5">
    <source>
        <dbReference type="EMBL" id="WOE75559.1"/>
    </source>
</evidence>
<dbReference type="Gene3D" id="1.10.10.60">
    <property type="entry name" value="Homeodomain-like"/>
    <property type="match status" value="1"/>
</dbReference>
<protein>
    <submittedName>
        <fullName evidence="5">AraC family transcriptional regulator</fullName>
    </submittedName>
</protein>
<keyword evidence="6" id="KW-1185">Reference proteome</keyword>
<organism evidence="5 6">
    <name type="scientific">Alterisphingorhabdus coralli</name>
    <dbReference type="NCBI Taxonomy" id="3071408"/>
    <lineage>
        <taxon>Bacteria</taxon>
        <taxon>Pseudomonadati</taxon>
        <taxon>Pseudomonadota</taxon>
        <taxon>Alphaproteobacteria</taxon>
        <taxon>Sphingomonadales</taxon>
        <taxon>Sphingomonadaceae</taxon>
        <taxon>Alterisphingorhabdus (ex Yan et al. 2024)</taxon>
    </lineage>
</organism>
<dbReference type="PRINTS" id="PR00032">
    <property type="entry name" value="HTHARAC"/>
</dbReference>
<keyword evidence="3" id="KW-0804">Transcription</keyword>
<dbReference type="Pfam" id="PF12833">
    <property type="entry name" value="HTH_18"/>
    <property type="match status" value="1"/>
</dbReference>
<dbReference type="GO" id="GO:0043565">
    <property type="term" value="F:sequence-specific DNA binding"/>
    <property type="evidence" value="ECO:0007669"/>
    <property type="project" value="InterPro"/>
</dbReference>
<dbReference type="PROSITE" id="PS01124">
    <property type="entry name" value="HTH_ARAC_FAMILY_2"/>
    <property type="match status" value="1"/>
</dbReference>
<sequence length="347" mass="38664">MTEKADTLQHIRIDSTDMSEPQMLALFQGFMPPEFSVSALPTTGRQRKALSGGGETWVLDSLSASIDYNINCRLQHRCTDEMAKIARLRVITTGSVHGVVEGETISLRPGDVMVEASNISFLLDLEDFGCQVIGVSVALLGHDLVTDLTHHKIPADAPEAVMIAASMAAFFGGLKSADGEQAEHMGQLLAAILKRQLEMLQKERQHEADRTRGQQMRMLRYIEENLADHALSITDLTEQFPLSRAVIYRMFEEYGGVSHYVSRRRLFRALSYLVFDSFERPIGEIAQAVGFANKAHFSSSFKKQFGVSPSQARDDFSFDRANALEPSQKPKESGLLLRELLNRSQNI</sequence>
<dbReference type="AlphaFoldDB" id="A0AA97I0B8"/>
<dbReference type="InterPro" id="IPR020449">
    <property type="entry name" value="Tscrpt_reg_AraC-type_HTH"/>
</dbReference>
<dbReference type="SMART" id="SM00342">
    <property type="entry name" value="HTH_ARAC"/>
    <property type="match status" value="1"/>
</dbReference>
<feature type="domain" description="HTH araC/xylS-type" evidence="4">
    <location>
        <begin position="216"/>
        <end position="315"/>
    </location>
</feature>
<evidence type="ECO:0000313" key="6">
    <source>
        <dbReference type="Proteomes" id="UP001302429"/>
    </source>
</evidence>
<proteinExistence type="predicted"/>